<dbReference type="RefSeq" id="WP_260328839.1">
    <property type="nucleotide sequence ID" value="NZ_RJUR01000002.1"/>
</dbReference>
<dbReference type="InterPro" id="IPR032623">
    <property type="entry name" value="FecR_N"/>
</dbReference>
<dbReference type="InterPro" id="IPR012373">
    <property type="entry name" value="Ferrdict_sens_TM"/>
</dbReference>
<reference evidence="3 4" key="1">
    <citation type="submission" date="2018-11" db="EMBL/GenBank/DDBJ databases">
        <title>Genomic analyses of the natural microbiome of Caenorhabditis elegans.</title>
        <authorList>
            <person name="Samuel B."/>
        </authorList>
    </citation>
    <scope>NUCLEOTIDE SEQUENCE [LARGE SCALE GENOMIC DNA]</scope>
    <source>
        <strain evidence="3 4">BIGb0473</strain>
    </source>
</reference>
<dbReference type="Gene3D" id="2.60.120.1440">
    <property type="match status" value="1"/>
</dbReference>
<feature type="domain" description="FecR N-terminal" evidence="2">
    <location>
        <begin position="11"/>
        <end position="53"/>
    </location>
</feature>
<dbReference type="EMBL" id="RJUR01000002">
    <property type="protein sequence ID" value="ROQ55790.1"/>
    <property type="molecule type" value="Genomic_DNA"/>
</dbReference>
<dbReference type="PANTHER" id="PTHR30273">
    <property type="entry name" value="PERIPLASMIC SIGNAL SENSOR AND SIGMA FACTOR ACTIVATOR FECR-RELATED"/>
    <property type="match status" value="1"/>
</dbReference>
<feature type="domain" description="FecR protein" evidence="1">
    <location>
        <begin position="118"/>
        <end position="207"/>
    </location>
</feature>
<evidence type="ECO:0000259" key="1">
    <source>
        <dbReference type="Pfam" id="PF04773"/>
    </source>
</evidence>
<dbReference type="AlphaFoldDB" id="A0A9X8HM52"/>
<dbReference type="GO" id="GO:0016989">
    <property type="term" value="F:sigma factor antagonist activity"/>
    <property type="evidence" value="ECO:0007669"/>
    <property type="project" value="TreeGrafter"/>
</dbReference>
<sequence>MSAALDSATLEQAADWFARLRAAPADAALRGQWQQWLEQQEQHRIAWTYVERISQRFDSLQPQAGAAHQTLASLRRTQRSRRQVLSSLCVLSGGATLGWLGWQRHWVDDLQALTAGTTTAVGEVRRQVLADGTLLWLNSATALDVQLDGQRRLLTLYSGEVLIETAAEARPFQVQTRAGSLVPLGTRFSVRQQGARTLLNVYDGAVRATCAASAIQRVANAGQGLGFDASTMAATTPACAQRQAWSQGLLVAQDMPLGDFIAELADHRRGHLAVNPLITSLRVMGTYPLNDTDQVLAMLESALPVRVSRRFDWWVTLEPAEK</sequence>
<gene>
    <name evidence="3" type="ORF">EDF85_0241</name>
</gene>
<name>A0A9X8HM52_PSEPU</name>
<organism evidence="3 4">
    <name type="scientific">Pseudomonas putida</name>
    <name type="common">Arthrobacter siderocapsulatus</name>
    <dbReference type="NCBI Taxonomy" id="303"/>
    <lineage>
        <taxon>Bacteria</taxon>
        <taxon>Pseudomonadati</taxon>
        <taxon>Pseudomonadota</taxon>
        <taxon>Gammaproteobacteria</taxon>
        <taxon>Pseudomonadales</taxon>
        <taxon>Pseudomonadaceae</taxon>
        <taxon>Pseudomonas</taxon>
    </lineage>
</organism>
<dbReference type="Pfam" id="PF16220">
    <property type="entry name" value="DUF4880"/>
    <property type="match status" value="1"/>
</dbReference>
<evidence type="ECO:0000259" key="2">
    <source>
        <dbReference type="Pfam" id="PF16220"/>
    </source>
</evidence>
<dbReference type="InterPro" id="IPR006860">
    <property type="entry name" value="FecR"/>
</dbReference>
<proteinExistence type="predicted"/>
<dbReference type="PANTHER" id="PTHR30273:SF2">
    <property type="entry name" value="PROTEIN FECR"/>
    <property type="match status" value="1"/>
</dbReference>
<accession>A0A9X8HM52</accession>
<evidence type="ECO:0000313" key="3">
    <source>
        <dbReference type="EMBL" id="ROQ55790.1"/>
    </source>
</evidence>
<protein>
    <submittedName>
        <fullName evidence="3">FecR family protein</fullName>
    </submittedName>
</protein>
<dbReference type="Pfam" id="PF04773">
    <property type="entry name" value="FecR"/>
    <property type="match status" value="1"/>
</dbReference>
<evidence type="ECO:0000313" key="4">
    <source>
        <dbReference type="Proteomes" id="UP000269115"/>
    </source>
</evidence>
<comment type="caution">
    <text evidence="3">The sequence shown here is derived from an EMBL/GenBank/DDBJ whole genome shotgun (WGS) entry which is preliminary data.</text>
</comment>
<dbReference type="PIRSF" id="PIRSF018266">
    <property type="entry name" value="FecR"/>
    <property type="match status" value="1"/>
</dbReference>
<dbReference type="Proteomes" id="UP000269115">
    <property type="component" value="Unassembled WGS sequence"/>
</dbReference>